<sequence length="313" mass="35374">MSVPDDYGPTNGNPPGTRTAVVPEPGDPSTANHATRRKLPLAPPSVKVERLPAPLTDCGEPQTVEEARETYLRTQRASWNAVGRTSKYERHRYHIYPRILEADRHFRTNYENVTTAMLTRRLSPLDETDNWLTPWECNEMLHGGGVHRSVREALNYHLGDFTFEWIAVTAPTRSAGTPHEHIYLWIDDLDDDVTTEHFEPGLEKHLKYCANAYEEDHRYRADGTSGAITVEHTPRIVKQIPDKLNDINDETNSRLLPNTAGAQYLASQLAHLPLGDFYDTEREDPPQALFEGAALAWASPKDWFRSSQGVPAL</sequence>
<keyword evidence="3" id="KW-1185">Reference proteome</keyword>
<comment type="caution">
    <text evidence="2">The sequence shown here is derived from an EMBL/GenBank/DDBJ whole genome shotgun (WGS) entry which is preliminary data.</text>
</comment>
<evidence type="ECO:0000313" key="3">
    <source>
        <dbReference type="Proteomes" id="UP001596296"/>
    </source>
</evidence>
<dbReference type="RefSeq" id="WP_379746507.1">
    <property type="nucleotide sequence ID" value="NZ_JBHSVN010000001.1"/>
</dbReference>
<dbReference type="Pfam" id="PF07232">
    <property type="entry name" value="DUF1424"/>
    <property type="match status" value="1"/>
</dbReference>
<feature type="region of interest" description="Disordered" evidence="1">
    <location>
        <begin position="1"/>
        <end position="44"/>
    </location>
</feature>
<gene>
    <name evidence="2" type="ORF">ACFQE9_14925</name>
</gene>
<accession>A0ABD5V055</accession>
<dbReference type="InterPro" id="IPR009870">
    <property type="entry name" value="DUF1424"/>
</dbReference>
<evidence type="ECO:0000313" key="2">
    <source>
        <dbReference type="EMBL" id="MFC6893886.1"/>
    </source>
</evidence>
<dbReference type="Proteomes" id="UP001596296">
    <property type="component" value="Unassembled WGS sequence"/>
</dbReference>
<evidence type="ECO:0008006" key="4">
    <source>
        <dbReference type="Google" id="ProtNLM"/>
    </source>
</evidence>
<organism evidence="2 3">
    <name type="scientific">Halopenitus salinus</name>
    <dbReference type="NCBI Taxonomy" id="1198295"/>
    <lineage>
        <taxon>Archaea</taxon>
        <taxon>Methanobacteriati</taxon>
        <taxon>Methanobacteriota</taxon>
        <taxon>Stenosarchaea group</taxon>
        <taxon>Halobacteria</taxon>
        <taxon>Halobacteriales</taxon>
        <taxon>Haloferacaceae</taxon>
        <taxon>Halopenitus</taxon>
    </lineage>
</organism>
<dbReference type="AlphaFoldDB" id="A0ABD5V055"/>
<dbReference type="EMBL" id="JBHSXL010000015">
    <property type="protein sequence ID" value="MFC6893886.1"/>
    <property type="molecule type" value="Genomic_DNA"/>
</dbReference>
<proteinExistence type="predicted"/>
<protein>
    <recommendedName>
        <fullName evidence="4">Rep protein</fullName>
    </recommendedName>
</protein>
<name>A0ABD5V055_9EURY</name>
<evidence type="ECO:0000256" key="1">
    <source>
        <dbReference type="SAM" id="MobiDB-lite"/>
    </source>
</evidence>
<reference evidence="2 3" key="1">
    <citation type="journal article" date="2019" name="Int. J. Syst. Evol. Microbiol.">
        <title>The Global Catalogue of Microorganisms (GCM) 10K type strain sequencing project: providing services to taxonomists for standard genome sequencing and annotation.</title>
        <authorList>
            <consortium name="The Broad Institute Genomics Platform"/>
            <consortium name="The Broad Institute Genome Sequencing Center for Infectious Disease"/>
            <person name="Wu L."/>
            <person name="Ma J."/>
        </authorList>
    </citation>
    <scope>NUCLEOTIDE SEQUENCE [LARGE SCALE GENOMIC DNA]</scope>
    <source>
        <strain evidence="2 3">SKJ47</strain>
    </source>
</reference>